<name>A0A444WFB0_9FLAO</name>
<protein>
    <submittedName>
        <fullName evidence="1">Uncharacterized protein</fullName>
    </submittedName>
</protein>
<dbReference type="RefSeq" id="WP_129750294.1">
    <property type="nucleotide sequence ID" value="NZ_JUIW01000003.1"/>
</dbReference>
<dbReference type="OrthoDB" id="9825423at2"/>
<gene>
    <name evidence="1" type="ORF">NU09_1148</name>
</gene>
<comment type="caution">
    <text evidence="1">The sequence shown here is derived from an EMBL/GenBank/DDBJ whole genome shotgun (WGS) entry which is preliminary data.</text>
</comment>
<accession>A0A444WFB0</accession>
<evidence type="ECO:0000313" key="2">
    <source>
        <dbReference type="Proteomes" id="UP000289775"/>
    </source>
</evidence>
<sequence length="164" mass="19267">MKQFFFTALFFFTTNIIQAQEYTVVGLDGEVENTKTELTDECKEKMAALKEQFLKMHNSPESVNLRKLTEEFFAKVHNKEPMDDPRATNFTEKILFWVEAHIDQTDFSSAEEAKDAWNKKDKALLAYTKANTDYYVMLMQTMETCGSDTVEEFEREMHRVYGMY</sequence>
<dbReference type="EMBL" id="JUIW01000003">
    <property type="protein sequence ID" value="RYJ44538.1"/>
    <property type="molecule type" value="Genomic_DNA"/>
</dbReference>
<proteinExistence type="predicted"/>
<organism evidence="1 2">
    <name type="scientific">Flavobacterium beibuense</name>
    <dbReference type="NCBI Taxonomy" id="657326"/>
    <lineage>
        <taxon>Bacteria</taxon>
        <taxon>Pseudomonadati</taxon>
        <taxon>Bacteroidota</taxon>
        <taxon>Flavobacteriia</taxon>
        <taxon>Flavobacteriales</taxon>
        <taxon>Flavobacteriaceae</taxon>
        <taxon>Flavobacterium</taxon>
    </lineage>
</organism>
<evidence type="ECO:0000313" key="1">
    <source>
        <dbReference type="EMBL" id="RYJ44538.1"/>
    </source>
</evidence>
<dbReference type="Proteomes" id="UP000289775">
    <property type="component" value="Unassembled WGS sequence"/>
</dbReference>
<keyword evidence="2" id="KW-1185">Reference proteome</keyword>
<dbReference type="AlphaFoldDB" id="A0A444WFB0"/>
<reference evidence="1 2" key="1">
    <citation type="submission" date="2014-12" db="EMBL/GenBank/DDBJ databases">
        <title>Genome sequence of Flavobacterium beibuense RSKm HC5.</title>
        <authorList>
            <person name="Kim J.F."/>
            <person name="Song J.Y."/>
            <person name="Kwak M.-J."/>
            <person name="Lee S.-W."/>
        </authorList>
    </citation>
    <scope>NUCLEOTIDE SEQUENCE [LARGE SCALE GENOMIC DNA]</scope>
    <source>
        <strain evidence="1 2">RSKm HC5</strain>
    </source>
</reference>